<dbReference type="Gene3D" id="3.30.200.160">
    <property type="entry name" value="TFIIIC, subcomplex tauA, subunit Sfc1, barrel domain"/>
    <property type="match status" value="1"/>
</dbReference>
<gene>
    <name evidence="3" type="primary">TFC1</name>
    <name evidence="3" type="ORF">BG006_005952</name>
</gene>
<evidence type="ECO:0000313" key="4">
    <source>
        <dbReference type="Proteomes" id="UP000696485"/>
    </source>
</evidence>
<dbReference type="PANTHER" id="PTHR13230:SF5">
    <property type="entry name" value="GENERAL TRANSCRIPTION FACTOR 3C POLYPEPTIDE 5"/>
    <property type="match status" value="1"/>
</dbReference>
<dbReference type="Proteomes" id="UP000696485">
    <property type="component" value="Unassembled WGS sequence"/>
</dbReference>
<evidence type="ECO:0000313" key="3">
    <source>
        <dbReference type="EMBL" id="KAF9331181.1"/>
    </source>
</evidence>
<dbReference type="GO" id="GO:0006384">
    <property type="term" value="P:transcription initiation at RNA polymerase III promoter"/>
    <property type="evidence" value="ECO:0007669"/>
    <property type="project" value="InterPro"/>
</dbReference>
<sequence length="233" mass="26461">MEEAKVEPWPEEKLFTIEFPGRIANIDKAKAALGGERAIANAYLGGAPLDLRYRYLDPFSTPIQGQTVQTNNILLKATRRYKVKRKSGTAAKKSLPPYRAPTEDDEPLEDEEPQMQYEYLGAIAKTVRFSGLADYQHIVDPNDEIYKVKSDLVHMNYENLISVKVDNRNPTEDYGSLQIIPPIYISKLNVALPYKFRQRREEEEVKIEAQAQAKDKGKQKATDPTDPTCLTVD</sequence>
<evidence type="ECO:0000259" key="2">
    <source>
        <dbReference type="Pfam" id="PF17682"/>
    </source>
</evidence>
<dbReference type="Pfam" id="PF17682">
    <property type="entry name" value="Tau95_N"/>
    <property type="match status" value="1"/>
</dbReference>
<proteinExistence type="predicted"/>
<dbReference type="InterPro" id="IPR041499">
    <property type="entry name" value="Tfc1/Sfc1_N"/>
</dbReference>
<dbReference type="InterPro" id="IPR042536">
    <property type="entry name" value="TFIIIC_tauA_Sfc1"/>
</dbReference>
<dbReference type="GO" id="GO:0000127">
    <property type="term" value="C:transcription factor TFIIIC complex"/>
    <property type="evidence" value="ECO:0007669"/>
    <property type="project" value="InterPro"/>
</dbReference>
<dbReference type="AlphaFoldDB" id="A0A9P5SLU2"/>
<reference evidence="3" key="1">
    <citation type="journal article" date="2020" name="Fungal Divers.">
        <title>Resolving the Mortierellaceae phylogeny through synthesis of multi-gene phylogenetics and phylogenomics.</title>
        <authorList>
            <person name="Vandepol N."/>
            <person name="Liber J."/>
            <person name="Desiro A."/>
            <person name="Na H."/>
            <person name="Kennedy M."/>
            <person name="Barry K."/>
            <person name="Grigoriev I.V."/>
            <person name="Miller A.N."/>
            <person name="O'Donnell K."/>
            <person name="Stajich J.E."/>
            <person name="Bonito G."/>
        </authorList>
    </citation>
    <scope>NUCLEOTIDE SEQUENCE</scope>
    <source>
        <strain evidence="3">NVP1</strain>
    </source>
</reference>
<organism evidence="3 4">
    <name type="scientific">Podila minutissima</name>
    <dbReference type="NCBI Taxonomy" id="64525"/>
    <lineage>
        <taxon>Eukaryota</taxon>
        <taxon>Fungi</taxon>
        <taxon>Fungi incertae sedis</taxon>
        <taxon>Mucoromycota</taxon>
        <taxon>Mortierellomycotina</taxon>
        <taxon>Mortierellomycetes</taxon>
        <taxon>Mortierellales</taxon>
        <taxon>Mortierellaceae</taxon>
        <taxon>Podila</taxon>
    </lineage>
</organism>
<name>A0A9P5SLU2_9FUNG</name>
<keyword evidence="4" id="KW-1185">Reference proteome</keyword>
<feature type="domain" description="Transcription factor IIIC subunit Tfc1/Sfc1 triple barrel" evidence="2">
    <location>
        <begin position="16"/>
        <end position="137"/>
    </location>
</feature>
<feature type="region of interest" description="Disordered" evidence="1">
    <location>
        <begin position="209"/>
        <end position="233"/>
    </location>
</feature>
<feature type="region of interest" description="Disordered" evidence="1">
    <location>
        <begin position="85"/>
        <end position="111"/>
    </location>
</feature>
<comment type="caution">
    <text evidence="3">The sequence shown here is derived from an EMBL/GenBank/DDBJ whole genome shotgun (WGS) entry which is preliminary data.</text>
</comment>
<dbReference type="GO" id="GO:0001002">
    <property type="term" value="F:RNA polymerase III type 1 promoter sequence-specific DNA binding"/>
    <property type="evidence" value="ECO:0007669"/>
    <property type="project" value="TreeGrafter"/>
</dbReference>
<evidence type="ECO:0000256" key="1">
    <source>
        <dbReference type="SAM" id="MobiDB-lite"/>
    </source>
</evidence>
<dbReference type="EMBL" id="JAAAUY010000342">
    <property type="protein sequence ID" value="KAF9331181.1"/>
    <property type="molecule type" value="Genomic_DNA"/>
</dbReference>
<protein>
    <submittedName>
        <fullName evidence="3">Tau 95 subunit of transcription factor TFIIIC</fullName>
    </submittedName>
</protein>
<feature type="compositionally biased region" description="Basic and acidic residues" evidence="1">
    <location>
        <begin position="209"/>
        <end position="223"/>
    </location>
</feature>
<dbReference type="GO" id="GO:0001003">
    <property type="term" value="F:RNA polymerase III type 2 promoter sequence-specific DNA binding"/>
    <property type="evidence" value="ECO:0007669"/>
    <property type="project" value="TreeGrafter"/>
</dbReference>
<dbReference type="PANTHER" id="PTHR13230">
    <property type="entry name" value="GENERAL TRANSCRIPTION FACTOR IIIC, POLYPEPTIDE 5"/>
    <property type="match status" value="1"/>
</dbReference>
<dbReference type="InterPro" id="IPR040454">
    <property type="entry name" value="TF_IIIC_Tfc1/Sfc1"/>
</dbReference>
<accession>A0A9P5SLU2</accession>